<gene>
    <name evidence="5" type="ORF">AAT19DRAFT_12710</name>
</gene>
<dbReference type="GO" id="GO:0005524">
    <property type="term" value="F:ATP binding"/>
    <property type="evidence" value="ECO:0007669"/>
    <property type="project" value="UniProtKB-KW"/>
</dbReference>
<sequence length="1108" mass="118064">MTHCMANKLTLRLRTRADEVFPLIRNSTSSRSPSRLSAACLGLQSESLVANMSPPPPPPPTEPPRRPSFAPLSRQHSRSSSQIATLASLALSPVTPTTPLPFSSGSRDRARERRSTGGSTASAERRRGEAIESSEDGSDADERSADGRGRVGAASDGPAGGMSRSTSSKSIKDRRSTFPSAIAALNVLPTVESDPASPAASSSPATSVHQTTSRPSSGTSSPITSLPPTDPATPAQSSFPSTSTSLAQFIQQKRRQASAPYFASARSQSLFSPGAGFSLGPSSTNAGAGPSGYSGSWGSGTGGTRAAGEIEAGASQISPRLASASLPPSRNRSRASSRRATATGGVLSLQTFGLSAPFSEAHSLEDSGLVPTPTTEEWRVLGSELSELASMRAREEKERKEREGEKGEAGAVEPEEGQRKPRWKRWPSLQDDASSDDEEDNFALSLSLSKYGKYKHGHQLPHTPPGRSRSSSPSNKTKDDSHPSRPAPSTYKSSFSYTSTGSGVTGGFTSHSNTNSISSITSTHPVRSPLTDPLPSIDTFEPTHRKGQKSDPSLALSHVTAESTPTHQRPALSRGSLSSATGSLSSTSPPRSLDSSTNGTATPASTEDSDRTVELAQPRPTKPHGLPGLPLPPRVFRSLEEGDSGSRDTGLATPPSVAATPFDGDPFASTAPASASLPPTPYIPPPSDDDSQDAAGRSGAAVDLDWTKPLGPVDPRTYSAVTGTRDIRSFVCDEEEAGKGAYGSVRRAREKGKDGKPVGPELIIKYVIKQRILADCWKKHKILGPIPIEVHVLDHLRRVPYEPRPRLNFLSKRRGRNGTIAKKGTPVRRDSAPKLDLWTGGKDGGIVQTGHPNICPLLDYWEDSEFYFLVMPQATASPTSDPDSHPRHGQDLFDYVDAHPDGLPPRDIHRILSQVADAVWFLHEHQIVHRDIKDENVTLDADGNVRLIDFGSAAYVKEGRKFDTFSGTLDFAAPEVLKGARYGGKEQDIWALGVLGYVLICGECPFWSPDEAMQGISTDTRAYAAMQAKISSSTSSSASSSSSTSDEPPTFSIADAVDLVMRCLEIDPANRPSADIICDHTFLVGQKEGWRGSRGWENPRDEAEEAED</sequence>
<dbReference type="InterPro" id="IPR008271">
    <property type="entry name" value="Ser/Thr_kinase_AS"/>
</dbReference>
<dbReference type="InterPro" id="IPR011009">
    <property type="entry name" value="Kinase-like_dom_sf"/>
</dbReference>
<feature type="compositionally biased region" description="Low complexity" evidence="3">
    <location>
        <begin position="195"/>
        <end position="227"/>
    </location>
</feature>
<dbReference type="PANTHER" id="PTHR24346:SF51">
    <property type="entry name" value="PAS DOMAIN-CONTAINING SERINE_THREONINE-PROTEIN KINASE"/>
    <property type="match status" value="1"/>
</dbReference>
<dbReference type="SMART" id="SM00220">
    <property type="entry name" value="S_TKc"/>
    <property type="match status" value="1"/>
</dbReference>
<organism evidence="5 6">
    <name type="scientific">Rhodotorula toruloides</name>
    <name type="common">Yeast</name>
    <name type="synonym">Rhodosporidium toruloides</name>
    <dbReference type="NCBI Taxonomy" id="5286"/>
    <lineage>
        <taxon>Eukaryota</taxon>
        <taxon>Fungi</taxon>
        <taxon>Dikarya</taxon>
        <taxon>Basidiomycota</taxon>
        <taxon>Pucciniomycotina</taxon>
        <taxon>Microbotryomycetes</taxon>
        <taxon>Sporidiobolales</taxon>
        <taxon>Sporidiobolaceae</taxon>
        <taxon>Rhodotorula</taxon>
    </lineage>
</organism>
<dbReference type="AlphaFoldDB" id="A0A2T0AH23"/>
<feature type="compositionally biased region" description="Basic and acidic residues" evidence="3">
    <location>
        <begin position="392"/>
        <end position="408"/>
    </location>
</feature>
<feature type="compositionally biased region" description="Polar residues" evidence="3">
    <location>
        <begin position="94"/>
        <end position="105"/>
    </location>
</feature>
<feature type="compositionally biased region" description="Polar residues" evidence="3">
    <location>
        <begin position="234"/>
        <end position="251"/>
    </location>
</feature>
<feature type="region of interest" description="Disordered" evidence="3">
    <location>
        <begin position="48"/>
        <end position="175"/>
    </location>
</feature>
<dbReference type="EMBL" id="LCTV02000002">
    <property type="protein sequence ID" value="PRQ77292.1"/>
    <property type="molecule type" value="Genomic_DNA"/>
</dbReference>
<dbReference type="GO" id="GO:0005829">
    <property type="term" value="C:cytosol"/>
    <property type="evidence" value="ECO:0007669"/>
    <property type="project" value="TreeGrafter"/>
</dbReference>
<feature type="compositionally biased region" description="Low complexity" evidence="3">
    <location>
        <begin position="489"/>
        <end position="524"/>
    </location>
</feature>
<protein>
    <recommendedName>
        <fullName evidence="4">Protein kinase domain-containing protein</fullName>
    </recommendedName>
</protein>
<feature type="compositionally biased region" description="Low complexity" evidence="3">
    <location>
        <begin position="668"/>
        <end position="677"/>
    </location>
</feature>
<feature type="region of interest" description="Disordered" evidence="3">
    <location>
        <begin position="192"/>
        <end position="344"/>
    </location>
</feature>
<feature type="domain" description="Protein kinase" evidence="4">
    <location>
        <begin position="731"/>
        <end position="1083"/>
    </location>
</feature>
<evidence type="ECO:0000256" key="2">
    <source>
        <dbReference type="ARBA" id="ARBA00022840"/>
    </source>
</evidence>
<dbReference type="PROSITE" id="PS00108">
    <property type="entry name" value="PROTEIN_KINASE_ST"/>
    <property type="match status" value="1"/>
</dbReference>
<feature type="compositionally biased region" description="Gly residues" evidence="3">
    <location>
        <begin position="289"/>
        <end position="305"/>
    </location>
</feature>
<evidence type="ECO:0000259" key="4">
    <source>
        <dbReference type="PROSITE" id="PS50011"/>
    </source>
</evidence>
<dbReference type="InterPro" id="IPR000719">
    <property type="entry name" value="Prot_kinase_dom"/>
</dbReference>
<name>A0A2T0AH23_RHOTO</name>
<dbReference type="Gene3D" id="3.30.200.20">
    <property type="entry name" value="Phosphorylase Kinase, domain 1"/>
    <property type="match status" value="1"/>
</dbReference>
<dbReference type="GO" id="GO:0045719">
    <property type="term" value="P:negative regulation of glycogen biosynthetic process"/>
    <property type="evidence" value="ECO:0007669"/>
    <property type="project" value="TreeGrafter"/>
</dbReference>
<dbReference type="PROSITE" id="PS50011">
    <property type="entry name" value="PROTEIN_KINASE_DOM"/>
    <property type="match status" value="1"/>
</dbReference>
<accession>A0A2T0AH23</accession>
<dbReference type="Proteomes" id="UP000239560">
    <property type="component" value="Unassembled WGS sequence"/>
</dbReference>
<feature type="region of interest" description="Disordered" evidence="3">
    <location>
        <begin position="363"/>
        <end position="441"/>
    </location>
</feature>
<feature type="region of interest" description="Disordered" evidence="3">
    <location>
        <begin position="453"/>
        <end position="709"/>
    </location>
</feature>
<reference evidence="5 6" key="1">
    <citation type="journal article" date="2018" name="Elife">
        <title>Functional genomics of lipid metabolism in the oleaginous yeast Rhodosporidium toruloides.</title>
        <authorList>
            <person name="Coradetti S.T."/>
            <person name="Pinel D."/>
            <person name="Geiselman G."/>
            <person name="Ito M."/>
            <person name="Mondo S."/>
            <person name="Reilly M.C."/>
            <person name="Cheng Y.F."/>
            <person name="Bauer S."/>
            <person name="Grigoriev I."/>
            <person name="Gladden J.M."/>
            <person name="Simmons B.A."/>
            <person name="Brem R."/>
            <person name="Arkin A.P."/>
            <person name="Skerker J.M."/>
        </authorList>
    </citation>
    <scope>NUCLEOTIDE SEQUENCE [LARGE SCALE GENOMIC DNA]</scope>
    <source>
        <strain evidence="5 6">NBRC 0880</strain>
    </source>
</reference>
<feature type="compositionally biased region" description="Basic and acidic residues" evidence="3">
    <location>
        <begin position="106"/>
        <end position="115"/>
    </location>
</feature>
<evidence type="ECO:0000256" key="3">
    <source>
        <dbReference type="SAM" id="MobiDB-lite"/>
    </source>
</evidence>
<dbReference type="PANTHER" id="PTHR24346">
    <property type="entry name" value="MAP/MICROTUBULE AFFINITY-REGULATING KINASE"/>
    <property type="match status" value="1"/>
</dbReference>
<feature type="compositionally biased region" description="Pro residues" evidence="3">
    <location>
        <begin position="53"/>
        <end position="62"/>
    </location>
</feature>
<evidence type="ECO:0000313" key="6">
    <source>
        <dbReference type="Proteomes" id="UP000239560"/>
    </source>
</evidence>
<dbReference type="GO" id="GO:0004674">
    <property type="term" value="F:protein serine/threonine kinase activity"/>
    <property type="evidence" value="ECO:0007669"/>
    <property type="project" value="TreeGrafter"/>
</dbReference>
<dbReference type="Pfam" id="PF00069">
    <property type="entry name" value="Pkinase"/>
    <property type="match status" value="1"/>
</dbReference>
<dbReference type="SUPFAM" id="SSF56112">
    <property type="entry name" value="Protein kinase-like (PK-like)"/>
    <property type="match status" value="1"/>
</dbReference>
<feature type="compositionally biased region" description="Low complexity" evidence="3">
    <location>
        <begin position="571"/>
        <end position="597"/>
    </location>
</feature>
<evidence type="ECO:0000256" key="1">
    <source>
        <dbReference type="ARBA" id="ARBA00022741"/>
    </source>
</evidence>
<keyword evidence="1" id="KW-0547">Nucleotide-binding</keyword>
<feature type="compositionally biased region" description="Low complexity" evidence="3">
    <location>
        <begin position="465"/>
        <end position="474"/>
    </location>
</feature>
<keyword evidence="2" id="KW-0067">ATP-binding</keyword>
<evidence type="ECO:0000313" key="5">
    <source>
        <dbReference type="EMBL" id="PRQ77292.1"/>
    </source>
</evidence>
<dbReference type="OrthoDB" id="10252171at2759"/>
<dbReference type="GO" id="GO:0035556">
    <property type="term" value="P:intracellular signal transduction"/>
    <property type="evidence" value="ECO:0007669"/>
    <property type="project" value="TreeGrafter"/>
</dbReference>
<proteinExistence type="predicted"/>
<dbReference type="Gene3D" id="1.10.510.10">
    <property type="entry name" value="Transferase(Phosphotransferase) domain 1"/>
    <property type="match status" value="1"/>
</dbReference>
<feature type="compositionally biased region" description="Basic and acidic residues" evidence="3">
    <location>
        <begin position="637"/>
        <end position="646"/>
    </location>
</feature>
<dbReference type="GO" id="GO:0005634">
    <property type="term" value="C:nucleus"/>
    <property type="evidence" value="ECO:0007669"/>
    <property type="project" value="TreeGrafter"/>
</dbReference>
<feature type="compositionally biased region" description="Basic and acidic residues" evidence="3">
    <location>
        <begin position="140"/>
        <end position="149"/>
    </location>
</feature>
<feature type="compositionally biased region" description="Low complexity" evidence="3">
    <location>
        <begin position="318"/>
        <end position="330"/>
    </location>
</feature>
<comment type="caution">
    <text evidence="5">The sequence shown here is derived from an EMBL/GenBank/DDBJ whole genome shotgun (WGS) entry which is preliminary data.</text>
</comment>